<gene>
    <name evidence="8" type="ORF">AADA34_08230</name>
</gene>
<dbReference type="Gene3D" id="2.40.50.140">
    <property type="entry name" value="Nucleic acid-binding proteins"/>
    <property type="match status" value="2"/>
</dbReference>
<dbReference type="Pfam" id="PF17783">
    <property type="entry name" value="WHD_CvfB"/>
    <property type="match status" value="1"/>
</dbReference>
<evidence type="ECO:0000256" key="2">
    <source>
        <dbReference type="ARBA" id="ARBA00015480"/>
    </source>
</evidence>
<dbReference type="InterPro" id="IPR012340">
    <property type="entry name" value="NA-bd_OB-fold"/>
</dbReference>
<accession>A0ABU9F2J1</accession>
<evidence type="ECO:0000259" key="7">
    <source>
        <dbReference type="Pfam" id="PF21543"/>
    </source>
</evidence>
<comment type="caution">
    <text evidence="8">The sequence shown here is derived from an EMBL/GenBank/DDBJ whole genome shotgun (WGS) entry which is preliminary data.</text>
</comment>
<evidence type="ECO:0000256" key="3">
    <source>
        <dbReference type="PIRNR" id="PIRNR012524"/>
    </source>
</evidence>
<evidence type="ECO:0000313" key="9">
    <source>
        <dbReference type="Proteomes" id="UP001380601"/>
    </source>
</evidence>
<dbReference type="Pfam" id="PF21543">
    <property type="entry name" value="CvfB_2nd"/>
    <property type="match status" value="1"/>
</dbReference>
<feature type="domain" description="Conserved virulence factor B-like winged helix" evidence="5">
    <location>
        <begin position="233"/>
        <end position="289"/>
    </location>
</feature>
<sequence length="302" mass="34376">MALRENDIIGSIEFLKVLGLNGSTYELEGPNGEKVKLNQSEVNEDDDLEVGEEYSFFVYPNRSGELFATQNMPDITTSKYDYVKVLKTDRDGAKVDAGLPREVLIPWEDLPKIKSLWPQNGDYVLATLRIDSEKQMFARLATETIVSQMYTPVNNDEMQNKMIEARPYRVLKVGSFLLSKDGYKIFVHESERKSEPRLGELVEIRVIGHNEKGELNGSFLPFAHERLDEDGQVVFDLLVEYDGELPFWDKSSPEAIKEVFNMSKGAFKRAIGHLYKRKIIDIETGKIRLTKKGEALAASENE</sequence>
<evidence type="ECO:0000256" key="1">
    <source>
        <dbReference type="ARBA" id="ARBA00007678"/>
    </source>
</evidence>
<evidence type="ECO:0000313" key="8">
    <source>
        <dbReference type="EMBL" id="MEL0538693.1"/>
    </source>
</evidence>
<dbReference type="PANTHER" id="PTHR37296">
    <property type="entry name" value="CONSERVED VIRULENCE FACTOR B"/>
    <property type="match status" value="1"/>
</dbReference>
<dbReference type="InterPro" id="IPR048588">
    <property type="entry name" value="CvfB_S1_2nd"/>
</dbReference>
<protein>
    <recommendedName>
        <fullName evidence="2 3">Conserved virulence factor B</fullName>
    </recommendedName>
</protein>
<evidence type="ECO:0000259" key="4">
    <source>
        <dbReference type="Pfam" id="PF13509"/>
    </source>
</evidence>
<comment type="similarity">
    <text evidence="1 3">Belongs to the CvfB family.</text>
</comment>
<dbReference type="EMBL" id="JBBWSC010000009">
    <property type="protein sequence ID" value="MEL0538693.1"/>
    <property type="molecule type" value="Genomic_DNA"/>
</dbReference>
<dbReference type="Pfam" id="PF13509">
    <property type="entry name" value="S1_2"/>
    <property type="match status" value="1"/>
</dbReference>
<dbReference type="Pfam" id="PF21191">
    <property type="entry name" value="CvfB_1st"/>
    <property type="match status" value="1"/>
</dbReference>
<feature type="domain" description="Conserved virulence factor B first S1" evidence="4">
    <location>
        <begin position="9"/>
        <end position="70"/>
    </location>
</feature>
<organism evidence="8 9">
    <name type="scientific">Staphylococcus debuckii</name>
    <dbReference type="NCBI Taxonomy" id="2044912"/>
    <lineage>
        <taxon>Bacteria</taxon>
        <taxon>Bacillati</taxon>
        <taxon>Bacillota</taxon>
        <taxon>Bacilli</taxon>
        <taxon>Bacillales</taxon>
        <taxon>Staphylococcaceae</taxon>
        <taxon>Staphylococcus</taxon>
    </lineage>
</organism>
<dbReference type="InterPro" id="IPR036388">
    <property type="entry name" value="WH-like_DNA-bd_sf"/>
</dbReference>
<feature type="domain" description="Conserved virulence factor B third S1" evidence="7">
    <location>
        <begin position="153"/>
        <end position="221"/>
    </location>
</feature>
<evidence type="ECO:0000259" key="6">
    <source>
        <dbReference type="Pfam" id="PF21191"/>
    </source>
</evidence>
<evidence type="ECO:0000259" key="5">
    <source>
        <dbReference type="Pfam" id="PF17783"/>
    </source>
</evidence>
<dbReference type="RefSeq" id="WP_341612070.1">
    <property type="nucleotide sequence ID" value="NZ_JBBWSC010000009.1"/>
</dbReference>
<keyword evidence="9" id="KW-1185">Reference proteome</keyword>
<dbReference type="Gene3D" id="1.10.10.10">
    <property type="entry name" value="Winged helix-like DNA-binding domain superfamily/Winged helix DNA-binding domain"/>
    <property type="match status" value="1"/>
</dbReference>
<dbReference type="SUPFAM" id="SSF46785">
    <property type="entry name" value="Winged helix' DNA-binding domain"/>
    <property type="match status" value="1"/>
</dbReference>
<dbReference type="PANTHER" id="PTHR37296:SF1">
    <property type="entry name" value="CONSERVED VIRULENCE FACTOR B"/>
    <property type="match status" value="1"/>
</dbReference>
<proteinExistence type="inferred from homology"/>
<feature type="domain" description="Conserved virulence factor B second S1" evidence="6">
    <location>
        <begin position="80"/>
        <end position="138"/>
    </location>
</feature>
<dbReference type="InterPro" id="IPR036390">
    <property type="entry name" value="WH_DNA-bd_sf"/>
</dbReference>
<name>A0ABU9F2J1_9STAP</name>
<dbReference type="Proteomes" id="UP001380601">
    <property type="component" value="Unassembled WGS sequence"/>
</dbReference>
<dbReference type="PIRSF" id="PIRSF012524">
    <property type="entry name" value="YitL_S1"/>
    <property type="match status" value="1"/>
</dbReference>
<dbReference type="InterPro" id="IPR014464">
    <property type="entry name" value="CvfB_fam"/>
</dbReference>
<reference evidence="8 9" key="1">
    <citation type="submission" date="2024-04" db="EMBL/GenBank/DDBJ databases">
        <title>Staphylococcus debuckii a clinical isolate.</title>
        <authorList>
            <person name="Magnan C."/>
            <person name="Plumet L."/>
            <person name="Morsli M."/>
            <person name="Molle V."/>
            <person name="Lavigne J.-P."/>
        </authorList>
    </citation>
    <scope>NUCLEOTIDE SEQUENCE [LARGE SCALE GENOMIC DNA]</scope>
    <source>
        <strain evidence="8 9">NSD001</strain>
    </source>
</reference>
<dbReference type="InterPro" id="IPR039566">
    <property type="entry name" value="CvfB_S1_st"/>
</dbReference>
<dbReference type="InterPro" id="IPR040764">
    <property type="entry name" value="CvfB_WH"/>
</dbReference>
<dbReference type="InterPro" id="IPR048587">
    <property type="entry name" value="CvfB_S1_3rd"/>
</dbReference>